<organism evidence="1 2">
    <name type="scientific">Winogradskya consettensis</name>
    <dbReference type="NCBI Taxonomy" id="113560"/>
    <lineage>
        <taxon>Bacteria</taxon>
        <taxon>Bacillati</taxon>
        <taxon>Actinomycetota</taxon>
        <taxon>Actinomycetes</taxon>
        <taxon>Micromonosporales</taxon>
        <taxon>Micromonosporaceae</taxon>
        <taxon>Winogradskya</taxon>
    </lineage>
</organism>
<dbReference type="Pfam" id="PF08843">
    <property type="entry name" value="AbiEii"/>
    <property type="match status" value="1"/>
</dbReference>
<dbReference type="AlphaFoldDB" id="A0A919SWN5"/>
<keyword evidence="2" id="KW-1185">Reference proteome</keyword>
<protein>
    <recommendedName>
        <fullName evidence="3">Nucleotidyl transferase AbiEii/AbiGii toxin family protein</fullName>
    </recommendedName>
</protein>
<proteinExistence type="predicted"/>
<dbReference type="InterPro" id="IPR014942">
    <property type="entry name" value="AbiEii"/>
</dbReference>
<gene>
    <name evidence="1" type="ORF">Aco04nite_62440</name>
</gene>
<reference evidence="1" key="1">
    <citation type="submission" date="2021-03" db="EMBL/GenBank/DDBJ databases">
        <title>Whole genome shotgun sequence of Actinoplanes consettensis NBRC 14913.</title>
        <authorList>
            <person name="Komaki H."/>
            <person name="Tamura T."/>
        </authorList>
    </citation>
    <scope>NUCLEOTIDE SEQUENCE</scope>
    <source>
        <strain evidence="1">NBRC 14913</strain>
    </source>
</reference>
<sequence length="406" mass="44200">MTLGRAQFAAAAYVSVLTKVPQARVRTVFARLLESGTSGTEGPRVADFLAEQRTVCEAEFGPDGERLVLSLGRAWAADPPSSQGLAVWSDLPVSPEHPLADISKPSSDLAKSLSDRSRRIAREGKLPLDHVRRSVAIDRLMQRLMSDQGRDWILKGGTALASRRAVLGYTARKTLDLDAATHAEDVEDIIVGLDAAVSKDLEDGVDFRRKTVEHVKAQGKTAVRVKYDMYVGLRVWESVKVEVVQDTELTCSPVLAPASPAAADAHGWMVMPYRTVHPADHVADKWAGMTEVQPNGTPSSRFRDLLDLVTIVNSEVIEADDVIRACAQRRLRPGMAAGVSTLQLPAETWRAGYRKVAREAAKLGVPEAILLPEADEAVVFVAYFLNPVLAGTATGSWSPELHRWQS</sequence>
<name>A0A919SWN5_9ACTN</name>
<dbReference type="EMBL" id="BOQP01000035">
    <property type="protein sequence ID" value="GIM78831.1"/>
    <property type="molecule type" value="Genomic_DNA"/>
</dbReference>
<evidence type="ECO:0000313" key="2">
    <source>
        <dbReference type="Proteomes" id="UP000680865"/>
    </source>
</evidence>
<comment type="caution">
    <text evidence="1">The sequence shown here is derived from an EMBL/GenBank/DDBJ whole genome shotgun (WGS) entry which is preliminary data.</text>
</comment>
<dbReference type="RefSeq" id="WP_213000770.1">
    <property type="nucleotide sequence ID" value="NZ_BAAATW010000001.1"/>
</dbReference>
<evidence type="ECO:0000313" key="1">
    <source>
        <dbReference type="EMBL" id="GIM78831.1"/>
    </source>
</evidence>
<accession>A0A919SWN5</accession>
<dbReference type="Proteomes" id="UP000680865">
    <property type="component" value="Unassembled WGS sequence"/>
</dbReference>
<evidence type="ECO:0008006" key="3">
    <source>
        <dbReference type="Google" id="ProtNLM"/>
    </source>
</evidence>